<evidence type="ECO:0000313" key="2">
    <source>
        <dbReference type="EMBL" id="CAD8574200.1"/>
    </source>
</evidence>
<dbReference type="InterPro" id="IPR043472">
    <property type="entry name" value="Macro_dom-like"/>
</dbReference>
<dbReference type="InterPro" id="IPR002589">
    <property type="entry name" value="Macro_dom"/>
</dbReference>
<protein>
    <recommendedName>
        <fullName evidence="1">Macro domain-containing protein</fullName>
    </recommendedName>
</protein>
<dbReference type="SMART" id="SM00506">
    <property type="entry name" value="A1pp"/>
    <property type="match status" value="1"/>
</dbReference>
<evidence type="ECO:0000259" key="1">
    <source>
        <dbReference type="PROSITE" id="PS51154"/>
    </source>
</evidence>
<dbReference type="PANTHER" id="PTHR11106:SF27">
    <property type="entry name" value="MACRO DOMAIN-CONTAINING PROTEIN"/>
    <property type="match status" value="1"/>
</dbReference>
<sequence length="251" mass="27216">MTATTRNLGKFILLNGRCSISIHHGSVVDFSPPTHLRLASAIVNAANERCLGGGGVDRAINMAGGAALKADRCALPILPDLEYNEHLTLVDSLCDNEGAISTDKIEKDDVRCYTGDSKITGPGQYGDLKVPFVIHAVGPNYFHYSGEKGDSLLSSAYSSALQQAKAKNIQCVAFSLISSGIFRGRCTLSHVLKIGVTTIYEFMQKHHFPLEIHLYAFTSDEACELMDVASEILEDQSSKDNYTNEADVIID</sequence>
<organism evidence="2">
    <name type="scientific">Leptocylindrus aporus</name>
    <dbReference type="NCBI Taxonomy" id="1398097"/>
    <lineage>
        <taxon>Eukaryota</taxon>
        <taxon>Sar</taxon>
        <taxon>Stramenopiles</taxon>
        <taxon>Ochrophyta</taxon>
        <taxon>Bacillariophyta</taxon>
        <taxon>Coscinodiscophyceae</taxon>
        <taxon>Chaetocerotophycidae</taxon>
        <taxon>Leptocylindrales</taxon>
        <taxon>Leptocylindraceae</taxon>
        <taxon>Leptocylindrus</taxon>
    </lineage>
</organism>
<dbReference type="Gene3D" id="3.40.220.10">
    <property type="entry name" value="Leucine Aminopeptidase, subunit E, domain 1"/>
    <property type="match status" value="1"/>
</dbReference>
<dbReference type="EMBL" id="HBEU01000504">
    <property type="protein sequence ID" value="CAD8574200.1"/>
    <property type="molecule type" value="Transcribed_RNA"/>
</dbReference>
<proteinExistence type="predicted"/>
<reference evidence="2" key="1">
    <citation type="submission" date="2021-01" db="EMBL/GenBank/DDBJ databases">
        <authorList>
            <person name="Corre E."/>
            <person name="Pelletier E."/>
            <person name="Niang G."/>
            <person name="Scheremetjew M."/>
            <person name="Finn R."/>
            <person name="Kale V."/>
            <person name="Holt S."/>
            <person name="Cochrane G."/>
            <person name="Meng A."/>
            <person name="Brown T."/>
            <person name="Cohen L."/>
        </authorList>
    </citation>
    <scope>NUCLEOTIDE SEQUENCE</scope>
    <source>
        <strain evidence="2">B651</strain>
    </source>
</reference>
<dbReference type="Pfam" id="PF01661">
    <property type="entry name" value="Macro"/>
    <property type="match status" value="2"/>
</dbReference>
<dbReference type="PROSITE" id="PS51154">
    <property type="entry name" value="MACRO"/>
    <property type="match status" value="1"/>
</dbReference>
<dbReference type="SUPFAM" id="SSF52949">
    <property type="entry name" value="Macro domain-like"/>
    <property type="match status" value="1"/>
</dbReference>
<dbReference type="AlphaFoldDB" id="A0A7S0K9Q2"/>
<feature type="domain" description="Macro" evidence="1">
    <location>
        <begin position="7"/>
        <end position="251"/>
    </location>
</feature>
<dbReference type="PANTHER" id="PTHR11106">
    <property type="entry name" value="GANGLIOSIDE INDUCED DIFFERENTIATION ASSOCIATED PROTEIN 2-RELATED"/>
    <property type="match status" value="1"/>
</dbReference>
<accession>A0A7S0K9Q2</accession>
<gene>
    <name evidence="2" type="ORF">LDAN0322_LOCUS344</name>
</gene>
<name>A0A7S0K9Q2_9STRA</name>